<name>A0A0L0NVA1_CANAR</name>
<dbReference type="Proteomes" id="UP000037122">
    <property type="component" value="Unassembled WGS sequence"/>
</dbReference>
<protein>
    <submittedName>
        <fullName evidence="1">Uncharacterized protein</fullName>
    </submittedName>
</protein>
<sequence length="57" mass="6214">MWALPQNAVLHTATWFAWSTTTDFGVGLFLLKICAKGPTLSIAVGINMQNTMFTIAL</sequence>
<dbReference type="VEuPathDB" id="FungiDB:QG37_06023"/>
<comment type="caution">
    <text evidence="1">The sequence shown here is derived from an EMBL/GenBank/DDBJ whole genome shotgun (WGS) entry which is preliminary data.</text>
</comment>
<dbReference type="EMBL" id="LGST01000041">
    <property type="protein sequence ID" value="KND97625.1"/>
    <property type="molecule type" value="Genomic_DNA"/>
</dbReference>
<gene>
    <name evidence="1" type="ORF">QG37_06023</name>
</gene>
<evidence type="ECO:0000313" key="1">
    <source>
        <dbReference type="EMBL" id="KND97625.1"/>
    </source>
</evidence>
<accession>A0A0L0NVA1</accession>
<reference evidence="2" key="1">
    <citation type="journal article" date="2015" name="BMC Genomics">
        <title>Draft genome of a commonly misdiagnosed multidrug resistant pathogen Candida auris.</title>
        <authorList>
            <person name="Chatterjee S."/>
            <person name="Alampalli S.V."/>
            <person name="Nageshan R.K."/>
            <person name="Chettiar S.T."/>
            <person name="Joshi S."/>
            <person name="Tatu U.S."/>
        </authorList>
    </citation>
    <scope>NUCLEOTIDE SEQUENCE [LARGE SCALE GENOMIC DNA]</scope>
    <source>
        <strain evidence="2">6684</strain>
    </source>
</reference>
<proteinExistence type="predicted"/>
<organism evidence="1 2">
    <name type="scientific">Candidozyma auris</name>
    <name type="common">Yeast</name>
    <name type="synonym">Candida auris</name>
    <dbReference type="NCBI Taxonomy" id="498019"/>
    <lineage>
        <taxon>Eukaryota</taxon>
        <taxon>Fungi</taxon>
        <taxon>Dikarya</taxon>
        <taxon>Ascomycota</taxon>
        <taxon>Saccharomycotina</taxon>
        <taxon>Pichiomycetes</taxon>
        <taxon>Metschnikowiaceae</taxon>
        <taxon>Candidozyma</taxon>
    </lineage>
</organism>
<dbReference type="AlphaFoldDB" id="A0A0L0NVA1"/>
<evidence type="ECO:0000313" key="2">
    <source>
        <dbReference type="Proteomes" id="UP000037122"/>
    </source>
</evidence>